<reference evidence="1" key="1">
    <citation type="submission" date="2023-07" db="EMBL/GenBank/DDBJ databases">
        <authorList>
            <person name="Stuckert A."/>
        </authorList>
    </citation>
    <scope>NUCLEOTIDE SEQUENCE</scope>
</reference>
<organism evidence="1 2">
    <name type="scientific">Ranitomeya imitator</name>
    <name type="common">mimic poison frog</name>
    <dbReference type="NCBI Taxonomy" id="111125"/>
    <lineage>
        <taxon>Eukaryota</taxon>
        <taxon>Metazoa</taxon>
        <taxon>Chordata</taxon>
        <taxon>Craniata</taxon>
        <taxon>Vertebrata</taxon>
        <taxon>Euteleostomi</taxon>
        <taxon>Amphibia</taxon>
        <taxon>Batrachia</taxon>
        <taxon>Anura</taxon>
        <taxon>Neobatrachia</taxon>
        <taxon>Hyloidea</taxon>
        <taxon>Dendrobatidae</taxon>
        <taxon>Dendrobatinae</taxon>
        <taxon>Ranitomeya</taxon>
    </lineage>
</organism>
<dbReference type="InterPro" id="IPR031248">
    <property type="entry name" value="RNF213"/>
</dbReference>
<evidence type="ECO:0000313" key="2">
    <source>
        <dbReference type="Proteomes" id="UP001176940"/>
    </source>
</evidence>
<dbReference type="EMBL" id="CAUEEQ010010160">
    <property type="protein sequence ID" value="CAJ0934206.1"/>
    <property type="molecule type" value="Genomic_DNA"/>
</dbReference>
<dbReference type="Proteomes" id="UP001176940">
    <property type="component" value="Unassembled WGS sequence"/>
</dbReference>
<comment type="caution">
    <text evidence="1">The sequence shown here is derived from an EMBL/GenBank/DDBJ whole genome shotgun (WGS) entry which is preliminary data.</text>
</comment>
<dbReference type="PANTHER" id="PTHR22605">
    <property type="entry name" value="RZ-TYPE DOMAIN-CONTAINING PROTEIN"/>
    <property type="match status" value="1"/>
</dbReference>
<dbReference type="PANTHER" id="PTHR22605:SF16">
    <property type="entry name" value="E3 UBIQUITIN-PROTEIN LIGASE RNF213"/>
    <property type="match status" value="1"/>
</dbReference>
<accession>A0ABN9L689</accession>
<proteinExistence type="predicted"/>
<keyword evidence="2" id="KW-1185">Reference proteome</keyword>
<protein>
    <submittedName>
        <fullName evidence="1">Uncharacterized protein</fullName>
    </submittedName>
</protein>
<sequence>MRYGLVIPGRTGKDWTGTRADALDSELRTGEQQRCLGQLRGVANENFLRSVMTLCSSSGNDWYRVYLIRKLSNLGGIDTVQRHFKDPKFRWLFPTSMLQDKCWSGALKDAQTSQIDPFLVCGNSYKVLRDGIGRAILEGKEDWIVKALQECKQRDHELAVYILLAVFREITLYYGVRNNPNHGTIP</sequence>
<feature type="non-terminal residue" evidence="1">
    <location>
        <position position="186"/>
    </location>
</feature>
<name>A0ABN9L689_9NEOB</name>
<gene>
    <name evidence="1" type="ORF">RIMI_LOCUS5827262</name>
</gene>
<evidence type="ECO:0000313" key="1">
    <source>
        <dbReference type="EMBL" id="CAJ0934206.1"/>
    </source>
</evidence>